<sequence>MAIKKVPLGKDGPLVPALGFGMMGLSYAYGEPPSDEERFKILDRALALGNIFWDTADLYGDSEILLKKWFQRTGKRDQIFLADKFGFVKGKQIADVDSSATYCKQACNASLEALGIDVIDLYYCHSCNPETPIEETMRALVELQKEGKIRYIGLSSVSSATLRRAVKIAPVTAVQTEYSVISREIEGPEGTDLLATCRELGVAVVVAMPLGRGLITPTFTAGNTPLNDVRQRLPRFQEENREKNMETLRRFGAIAAKKGCTPSQLALAWLLKQGDDIIPIPGTKTLKYVDENWASLDVVLSDEDEKEVRAFAEASPMAGSSVPPAFGSYLFRDTKEE</sequence>
<gene>
    <name evidence="3" type="ORF">SPI_05419</name>
</gene>
<dbReference type="PANTHER" id="PTHR43625:SF40">
    <property type="entry name" value="ALDO-KETO REDUCTASE YAKC [NADP(+)]"/>
    <property type="match status" value="1"/>
</dbReference>
<protein>
    <submittedName>
        <fullName evidence="3">Aldo-keto reductase (AKR13)</fullName>
    </submittedName>
</protein>
<evidence type="ECO:0000313" key="4">
    <source>
        <dbReference type="Proteomes" id="UP000076874"/>
    </source>
</evidence>
<evidence type="ECO:0000259" key="2">
    <source>
        <dbReference type="Pfam" id="PF00248"/>
    </source>
</evidence>
<dbReference type="EMBL" id="AZHD01000009">
    <property type="protein sequence ID" value="OAA60295.1"/>
    <property type="molecule type" value="Genomic_DNA"/>
</dbReference>
<feature type="domain" description="NADP-dependent oxidoreductase" evidence="2">
    <location>
        <begin position="18"/>
        <end position="311"/>
    </location>
</feature>
<accession>A0A167T7E1</accession>
<dbReference type="PANTHER" id="PTHR43625">
    <property type="entry name" value="AFLATOXIN B1 ALDEHYDE REDUCTASE"/>
    <property type="match status" value="1"/>
</dbReference>
<dbReference type="GO" id="GO:0005737">
    <property type="term" value="C:cytoplasm"/>
    <property type="evidence" value="ECO:0007669"/>
    <property type="project" value="TreeGrafter"/>
</dbReference>
<dbReference type="InterPro" id="IPR036812">
    <property type="entry name" value="NAD(P)_OxRdtase_dom_sf"/>
</dbReference>
<keyword evidence="1" id="KW-0560">Oxidoreductase</keyword>
<proteinExistence type="predicted"/>
<evidence type="ECO:0000313" key="3">
    <source>
        <dbReference type="EMBL" id="OAA60295.1"/>
    </source>
</evidence>
<reference evidence="3 4" key="1">
    <citation type="journal article" date="2016" name="Genome Biol. Evol.">
        <title>Divergent and convergent evolution of fungal pathogenicity.</title>
        <authorList>
            <person name="Shang Y."/>
            <person name="Xiao G."/>
            <person name="Zheng P."/>
            <person name="Cen K."/>
            <person name="Zhan S."/>
            <person name="Wang C."/>
        </authorList>
    </citation>
    <scope>NUCLEOTIDE SEQUENCE [LARGE SCALE GENOMIC DNA]</scope>
    <source>
        <strain evidence="3 4">RCEF 264</strain>
    </source>
</reference>
<dbReference type="AlphaFoldDB" id="A0A167T7E1"/>
<dbReference type="OrthoDB" id="37537at2759"/>
<dbReference type="STRING" id="1081102.A0A167T7E1"/>
<dbReference type="SUPFAM" id="SSF51430">
    <property type="entry name" value="NAD(P)-linked oxidoreductase"/>
    <property type="match status" value="1"/>
</dbReference>
<organism evidence="3 4">
    <name type="scientific">Niveomyces insectorum RCEF 264</name>
    <dbReference type="NCBI Taxonomy" id="1081102"/>
    <lineage>
        <taxon>Eukaryota</taxon>
        <taxon>Fungi</taxon>
        <taxon>Dikarya</taxon>
        <taxon>Ascomycota</taxon>
        <taxon>Pezizomycotina</taxon>
        <taxon>Sordariomycetes</taxon>
        <taxon>Hypocreomycetidae</taxon>
        <taxon>Hypocreales</taxon>
        <taxon>Cordycipitaceae</taxon>
        <taxon>Niveomyces</taxon>
    </lineage>
</organism>
<keyword evidence="4" id="KW-1185">Reference proteome</keyword>
<name>A0A167T7E1_9HYPO</name>
<evidence type="ECO:0000256" key="1">
    <source>
        <dbReference type="ARBA" id="ARBA00023002"/>
    </source>
</evidence>
<dbReference type="Proteomes" id="UP000076874">
    <property type="component" value="Unassembled WGS sequence"/>
</dbReference>
<dbReference type="Pfam" id="PF00248">
    <property type="entry name" value="Aldo_ket_red"/>
    <property type="match status" value="1"/>
</dbReference>
<dbReference type="InterPro" id="IPR050791">
    <property type="entry name" value="Aldo-Keto_reductase"/>
</dbReference>
<dbReference type="Gene3D" id="3.20.20.100">
    <property type="entry name" value="NADP-dependent oxidoreductase domain"/>
    <property type="match status" value="1"/>
</dbReference>
<comment type="caution">
    <text evidence="3">The sequence shown here is derived from an EMBL/GenBank/DDBJ whole genome shotgun (WGS) entry which is preliminary data.</text>
</comment>
<dbReference type="InterPro" id="IPR023210">
    <property type="entry name" value="NADP_OxRdtase_dom"/>
</dbReference>
<dbReference type="GO" id="GO:0016491">
    <property type="term" value="F:oxidoreductase activity"/>
    <property type="evidence" value="ECO:0007669"/>
    <property type="project" value="UniProtKB-KW"/>
</dbReference>